<evidence type="ECO:0000256" key="4">
    <source>
        <dbReference type="ARBA" id="ARBA00022989"/>
    </source>
</evidence>
<dbReference type="GO" id="GO:0019706">
    <property type="term" value="F:protein-cysteine S-palmitoyltransferase activity"/>
    <property type="evidence" value="ECO:0007669"/>
    <property type="project" value="UniProtKB-EC"/>
</dbReference>
<evidence type="ECO:0000256" key="8">
    <source>
        <dbReference type="SAM" id="MobiDB-lite"/>
    </source>
</evidence>
<dbReference type="PROSITE" id="PS50216">
    <property type="entry name" value="DHHC"/>
    <property type="match status" value="1"/>
</dbReference>
<dbReference type="PANTHER" id="PTHR22883">
    <property type="entry name" value="ZINC FINGER DHHC DOMAIN CONTAINING PROTEIN"/>
    <property type="match status" value="1"/>
</dbReference>
<organism evidence="11 12">
    <name type="scientific">Haemonchus contortus</name>
    <name type="common">Barber pole worm</name>
    <dbReference type="NCBI Taxonomy" id="6289"/>
    <lineage>
        <taxon>Eukaryota</taxon>
        <taxon>Metazoa</taxon>
        <taxon>Ecdysozoa</taxon>
        <taxon>Nematoda</taxon>
        <taxon>Chromadorea</taxon>
        <taxon>Rhabditida</taxon>
        <taxon>Rhabditina</taxon>
        <taxon>Rhabditomorpha</taxon>
        <taxon>Strongyloidea</taxon>
        <taxon>Trichostrongylidae</taxon>
        <taxon>Haemonchus</taxon>
    </lineage>
</organism>
<accession>A0A7I4XTN7</accession>
<keyword evidence="9" id="KW-0732">Signal</keyword>
<feature type="signal peptide" evidence="9">
    <location>
        <begin position="1"/>
        <end position="27"/>
    </location>
</feature>
<keyword evidence="6 7" id="KW-0012">Acyltransferase</keyword>
<dbReference type="InterPro" id="IPR039859">
    <property type="entry name" value="PFA4/ZDH16/20/ERF2-like"/>
</dbReference>
<evidence type="ECO:0000256" key="2">
    <source>
        <dbReference type="ARBA" id="ARBA00022679"/>
    </source>
</evidence>
<evidence type="ECO:0000256" key="7">
    <source>
        <dbReference type="RuleBase" id="RU079119"/>
    </source>
</evidence>
<dbReference type="GO" id="GO:0005794">
    <property type="term" value="C:Golgi apparatus"/>
    <property type="evidence" value="ECO:0007669"/>
    <property type="project" value="TreeGrafter"/>
</dbReference>
<feature type="transmembrane region" description="Helical" evidence="7">
    <location>
        <begin position="133"/>
        <end position="160"/>
    </location>
</feature>
<dbReference type="AlphaFoldDB" id="A0A7I4XTN7"/>
<feature type="region of interest" description="Disordered" evidence="8">
    <location>
        <begin position="230"/>
        <end position="260"/>
    </location>
</feature>
<evidence type="ECO:0000256" key="6">
    <source>
        <dbReference type="ARBA" id="ARBA00023315"/>
    </source>
</evidence>
<dbReference type="OMA" id="TTYRYMT"/>
<feature type="transmembrane region" description="Helical" evidence="7">
    <location>
        <begin position="37"/>
        <end position="59"/>
    </location>
</feature>
<proteinExistence type="inferred from homology"/>
<keyword evidence="5 7" id="KW-0472">Membrane</keyword>
<dbReference type="InterPro" id="IPR001594">
    <property type="entry name" value="Palmitoyltrfase_DHHC"/>
</dbReference>
<dbReference type="GO" id="GO:0006612">
    <property type="term" value="P:protein targeting to membrane"/>
    <property type="evidence" value="ECO:0007669"/>
    <property type="project" value="TreeGrafter"/>
</dbReference>
<name>A0A7I4XTN7_HAECO</name>
<dbReference type="GO" id="GO:0005783">
    <property type="term" value="C:endoplasmic reticulum"/>
    <property type="evidence" value="ECO:0007669"/>
    <property type="project" value="TreeGrafter"/>
</dbReference>
<dbReference type="GO" id="GO:0016020">
    <property type="term" value="C:membrane"/>
    <property type="evidence" value="ECO:0007669"/>
    <property type="project" value="UniProtKB-SubCell"/>
</dbReference>
<keyword evidence="11" id="KW-1185">Reference proteome</keyword>
<keyword evidence="3 7" id="KW-0812">Transmembrane</keyword>
<evidence type="ECO:0000313" key="11">
    <source>
        <dbReference type="Proteomes" id="UP000025227"/>
    </source>
</evidence>
<dbReference type="WBParaSite" id="HCON_00010280-00001">
    <property type="protein sequence ID" value="HCON_00010280-00001"/>
    <property type="gene ID" value="HCON_00010280"/>
</dbReference>
<dbReference type="Pfam" id="PF01529">
    <property type="entry name" value="DHHC"/>
    <property type="match status" value="1"/>
</dbReference>
<dbReference type="OrthoDB" id="5859136at2759"/>
<evidence type="ECO:0000256" key="9">
    <source>
        <dbReference type="SAM" id="SignalP"/>
    </source>
</evidence>
<feature type="domain" description="Palmitoyltransferase DHHC" evidence="10">
    <location>
        <begin position="86"/>
        <end position="223"/>
    </location>
</feature>
<dbReference type="PANTHER" id="PTHR22883:SF203">
    <property type="entry name" value="PALMITOYLTRANSFERASE"/>
    <property type="match status" value="1"/>
</dbReference>
<feature type="chain" id="PRO_5029680925" description="Palmitoyltransferase" evidence="9">
    <location>
        <begin position="28"/>
        <end position="309"/>
    </location>
</feature>
<comment type="domain">
    <text evidence="7">The DHHC domain is required for palmitoyltransferase activity.</text>
</comment>
<feature type="transmembrane region" description="Helical" evidence="7">
    <location>
        <begin position="180"/>
        <end position="205"/>
    </location>
</feature>
<comment type="similarity">
    <text evidence="7">Belongs to the DHHC palmitoyltransferase family.</text>
</comment>
<evidence type="ECO:0000256" key="1">
    <source>
        <dbReference type="ARBA" id="ARBA00004141"/>
    </source>
</evidence>
<reference evidence="12" key="1">
    <citation type="submission" date="2020-12" db="UniProtKB">
        <authorList>
            <consortium name="WormBaseParasite"/>
        </authorList>
    </citation>
    <scope>IDENTIFICATION</scope>
    <source>
        <strain evidence="12">MHco3</strain>
    </source>
</reference>
<keyword evidence="4 7" id="KW-1133">Transmembrane helix</keyword>
<evidence type="ECO:0000313" key="12">
    <source>
        <dbReference type="WBParaSite" id="HCON_00010280-00001"/>
    </source>
</evidence>
<evidence type="ECO:0000256" key="3">
    <source>
        <dbReference type="ARBA" id="ARBA00022692"/>
    </source>
</evidence>
<feature type="compositionally biased region" description="Polar residues" evidence="8">
    <location>
        <begin position="236"/>
        <end position="246"/>
    </location>
</feature>
<comment type="subcellular location">
    <subcellularLocation>
        <location evidence="1">Membrane</location>
        <topology evidence="1">Multi-pass membrane protein</topology>
    </subcellularLocation>
</comment>
<comment type="catalytic activity">
    <reaction evidence="7">
        <text>L-cysteinyl-[protein] + hexadecanoyl-CoA = S-hexadecanoyl-L-cysteinyl-[protein] + CoA</text>
        <dbReference type="Rhea" id="RHEA:36683"/>
        <dbReference type="Rhea" id="RHEA-COMP:10131"/>
        <dbReference type="Rhea" id="RHEA-COMP:11032"/>
        <dbReference type="ChEBI" id="CHEBI:29950"/>
        <dbReference type="ChEBI" id="CHEBI:57287"/>
        <dbReference type="ChEBI" id="CHEBI:57379"/>
        <dbReference type="ChEBI" id="CHEBI:74151"/>
        <dbReference type="EC" id="2.3.1.225"/>
    </reaction>
</comment>
<evidence type="ECO:0000256" key="5">
    <source>
        <dbReference type="ARBA" id="ARBA00023136"/>
    </source>
</evidence>
<keyword evidence="2 7" id="KW-0808">Transferase</keyword>
<dbReference type="EC" id="2.3.1.225" evidence="7"/>
<dbReference type="Proteomes" id="UP000025227">
    <property type="component" value="Unplaced"/>
</dbReference>
<sequence>MLCQRPSGLQLLSYFLTLLLFPTDCLSSISLAFPFSTAFIVAGYVIIYAQNMFLTFYDISPDELIARKKQGIKPVAFNPKEHEHVIEKGFCNICQIHVEPKTKHCRRCNICVEVFDHHCIWLNNCIGKKNYRLFIILLICIVVLSGAASLLGLAQILLWLSDPDGVTRFTEHVLPVEIPIWVFLLASFASFASHLAITATTAHLLHFHAKLWKKGVTTYRFIMDQRQKKKEKETISADNGVSAQHGTNEERPTPVLGDSLTPKIADFQTRLPSRMQTEDTSPTKADILRGITATTQIELNRTPGLSEDH</sequence>
<evidence type="ECO:0000259" key="10">
    <source>
        <dbReference type="Pfam" id="PF01529"/>
    </source>
</evidence>
<protein>
    <recommendedName>
        <fullName evidence="7">Palmitoyltransferase</fullName>
        <ecNumber evidence="7">2.3.1.225</ecNumber>
    </recommendedName>
</protein>